<feature type="binding site" evidence="12">
    <location>
        <position position="293"/>
    </location>
    <ligand>
        <name>substrate</name>
    </ligand>
</feature>
<comment type="cofactor">
    <cofactor evidence="12">
        <name>Mg(2+)</name>
        <dbReference type="ChEBI" id="CHEBI:18420"/>
    </cofactor>
    <text evidence="12">Binds 2 magnesium ions per subunit.</text>
</comment>
<keyword evidence="6 12" id="KW-0378">Hydrolase</keyword>
<dbReference type="PIRSF" id="PIRSF000904">
    <property type="entry name" value="FBPtase_SBPase"/>
    <property type="match status" value="1"/>
</dbReference>
<dbReference type="GO" id="GO:0006000">
    <property type="term" value="P:fructose metabolic process"/>
    <property type="evidence" value="ECO:0007669"/>
    <property type="project" value="TreeGrafter"/>
</dbReference>
<dbReference type="Proteomes" id="UP000220102">
    <property type="component" value="Unassembled WGS sequence"/>
</dbReference>
<evidence type="ECO:0000256" key="6">
    <source>
        <dbReference type="ARBA" id="ARBA00022801"/>
    </source>
</evidence>
<dbReference type="GO" id="GO:0042132">
    <property type="term" value="F:fructose 1,6-bisphosphate 1-phosphatase activity"/>
    <property type="evidence" value="ECO:0007669"/>
    <property type="project" value="UniProtKB-UniRule"/>
</dbReference>
<evidence type="ECO:0000256" key="11">
    <source>
        <dbReference type="ARBA" id="ARBA00081210"/>
    </source>
</evidence>
<dbReference type="PRINTS" id="PR00115">
    <property type="entry name" value="F16BPHPHTASE"/>
</dbReference>
<feature type="binding site" evidence="12">
    <location>
        <position position="109"/>
    </location>
    <ligand>
        <name>Mg(2+)</name>
        <dbReference type="ChEBI" id="CHEBI:18420"/>
        <label>1</label>
    </ligand>
</feature>
<feature type="binding site" evidence="12">
    <location>
        <position position="132"/>
    </location>
    <ligand>
        <name>Mg(2+)</name>
        <dbReference type="ChEBI" id="CHEBI:18420"/>
        <label>2</label>
    </ligand>
</feature>
<dbReference type="RefSeq" id="WP_098073925.1">
    <property type="nucleotide sequence ID" value="NZ_PDEQ01000001.1"/>
</dbReference>
<evidence type="ECO:0000256" key="7">
    <source>
        <dbReference type="ARBA" id="ARBA00022842"/>
    </source>
</evidence>
<name>A0A2A8D280_9BACT</name>
<dbReference type="FunFam" id="3.30.540.10:FF:000002">
    <property type="entry name" value="Fructose-1,6-bisphosphatase class 1"/>
    <property type="match status" value="1"/>
</dbReference>
<protein>
    <recommendedName>
        <fullName evidence="10 12">Fructose-1,6-bisphosphatase class 1</fullName>
        <shortName evidence="12">FBPase class 1</shortName>
        <ecNumber evidence="3 12">3.1.3.11</ecNumber>
    </recommendedName>
    <alternativeName>
        <fullName evidence="11 12">D-fructose-1,6-bisphosphate 1-phosphohydrolase class 1</fullName>
    </alternativeName>
</protein>
<dbReference type="FunFam" id="3.40.190.80:FF:000001">
    <property type="entry name" value="Fructose-1,6-bisphosphatase class 1"/>
    <property type="match status" value="1"/>
</dbReference>
<comment type="similarity">
    <text evidence="2 12 13">Belongs to the FBPase class 1 family.</text>
</comment>
<dbReference type="EMBL" id="PDEQ01000001">
    <property type="protein sequence ID" value="PEN15026.1"/>
    <property type="molecule type" value="Genomic_DNA"/>
</dbReference>
<feature type="binding site" evidence="12">
    <location>
        <position position="132"/>
    </location>
    <ligand>
        <name>Mg(2+)</name>
        <dbReference type="ChEBI" id="CHEBI:18420"/>
        <label>1</label>
    </ligand>
</feature>
<evidence type="ECO:0000259" key="14">
    <source>
        <dbReference type="Pfam" id="PF00316"/>
    </source>
</evidence>
<evidence type="ECO:0000256" key="5">
    <source>
        <dbReference type="ARBA" id="ARBA00022723"/>
    </source>
</evidence>
<evidence type="ECO:0000259" key="15">
    <source>
        <dbReference type="Pfam" id="PF18913"/>
    </source>
</evidence>
<dbReference type="AlphaFoldDB" id="A0A2A8D280"/>
<evidence type="ECO:0000256" key="10">
    <source>
        <dbReference type="ARBA" id="ARBA00072069"/>
    </source>
</evidence>
<evidence type="ECO:0000256" key="3">
    <source>
        <dbReference type="ARBA" id="ARBA00013093"/>
    </source>
</evidence>
<evidence type="ECO:0000256" key="4">
    <source>
        <dbReference type="ARBA" id="ARBA00022490"/>
    </source>
</evidence>
<dbReference type="Gene3D" id="3.30.540.10">
    <property type="entry name" value="Fructose-1,6-Bisphosphatase, subunit A, domain 1"/>
    <property type="match status" value="1"/>
</dbReference>
<dbReference type="PANTHER" id="PTHR11556:SF35">
    <property type="entry name" value="SEDOHEPTULOSE-1,7-BISPHOSPHATASE, CHLOROPLASTIC"/>
    <property type="match status" value="1"/>
</dbReference>
<comment type="caution">
    <text evidence="12">Lacks conserved residue(s) required for the propagation of feature annotation.</text>
</comment>
<dbReference type="Gene3D" id="3.40.190.80">
    <property type="match status" value="1"/>
</dbReference>
<feature type="binding site" evidence="12">
    <location>
        <position position="135"/>
    </location>
    <ligand>
        <name>Mg(2+)</name>
        <dbReference type="ChEBI" id="CHEBI:18420"/>
        <label>2</label>
    </ligand>
</feature>
<keyword evidence="5 12" id="KW-0479">Metal-binding</keyword>
<dbReference type="GO" id="GO:0005986">
    <property type="term" value="P:sucrose biosynthetic process"/>
    <property type="evidence" value="ECO:0007669"/>
    <property type="project" value="TreeGrafter"/>
</dbReference>
<evidence type="ECO:0000256" key="2">
    <source>
        <dbReference type="ARBA" id="ARBA00010941"/>
    </source>
</evidence>
<evidence type="ECO:0000313" key="16">
    <source>
        <dbReference type="EMBL" id="PEN15026.1"/>
    </source>
</evidence>
<feature type="binding site" evidence="12">
    <location>
        <position position="263"/>
    </location>
    <ligand>
        <name>substrate</name>
    </ligand>
</feature>
<evidence type="ECO:0000256" key="13">
    <source>
        <dbReference type="RuleBase" id="RU000508"/>
    </source>
</evidence>
<feature type="binding site" evidence="12">
    <location>
        <position position="299"/>
    </location>
    <ligand>
        <name>Mg(2+)</name>
        <dbReference type="ChEBI" id="CHEBI:18420"/>
        <label>2</label>
    </ligand>
</feature>
<comment type="caution">
    <text evidence="16">The sequence shown here is derived from an EMBL/GenBank/DDBJ whole genome shotgun (WGS) entry which is preliminary data.</text>
</comment>
<gene>
    <name evidence="12" type="primary">fbp</name>
    <name evidence="16" type="ORF">CRI94_01695</name>
</gene>
<dbReference type="InterPro" id="IPR033391">
    <property type="entry name" value="FBPase_N"/>
</dbReference>
<evidence type="ECO:0000256" key="12">
    <source>
        <dbReference type="HAMAP-Rule" id="MF_01855"/>
    </source>
</evidence>
<dbReference type="Pfam" id="PF00316">
    <property type="entry name" value="FBPase"/>
    <property type="match status" value="1"/>
</dbReference>
<dbReference type="GO" id="GO:0006002">
    <property type="term" value="P:fructose 6-phosphate metabolic process"/>
    <property type="evidence" value="ECO:0007669"/>
    <property type="project" value="TreeGrafter"/>
</dbReference>
<accession>A0A2A8D280</accession>
<comment type="subunit">
    <text evidence="12">Homotetramer.</text>
</comment>
<reference evidence="16 17" key="1">
    <citation type="submission" date="2017-10" db="EMBL/GenBank/DDBJ databases">
        <title>Draft genome of Longibacter Salinarum.</title>
        <authorList>
            <person name="Goh K.M."/>
            <person name="Shamsir M.S."/>
            <person name="Lim S.W."/>
        </authorList>
    </citation>
    <scope>NUCLEOTIDE SEQUENCE [LARGE SCALE GENOMIC DNA]</scope>
    <source>
        <strain evidence="16 17">KCTC 52045</strain>
    </source>
</reference>
<proteinExistence type="inferred from homology"/>
<feature type="domain" description="Fructose-1-6-bisphosphatase class I N-terminal" evidence="14">
    <location>
        <begin position="22"/>
        <end position="215"/>
    </location>
</feature>
<dbReference type="InterPro" id="IPR000146">
    <property type="entry name" value="FBPase_class-1"/>
</dbReference>
<dbReference type="GO" id="GO:0030388">
    <property type="term" value="P:fructose 1,6-bisphosphate metabolic process"/>
    <property type="evidence" value="ECO:0007669"/>
    <property type="project" value="TreeGrafter"/>
</dbReference>
<feature type="binding site" evidence="12">
    <location>
        <position position="134"/>
    </location>
    <ligand>
        <name>Mg(2+)</name>
        <dbReference type="ChEBI" id="CHEBI:18420"/>
        <label>1</label>
    </ligand>
</feature>
<feature type="binding site" evidence="12">
    <location>
        <begin position="135"/>
        <end position="138"/>
    </location>
    <ligand>
        <name>substrate</name>
    </ligand>
</feature>
<sequence length="361" mass="39748">MANSDSVSNGTASTRPDLGDIKTLEQFILEQQDRFPHSTGAFSRLLRDISLAAKIVNRDMRKAGLIDIYGSTGETNVQGEVQQKMDALAHREFVLALRRGGECCLIGSEEHAEAIPLDTSSEGDGKYIVLLDPLDGSSNIDVCVSVGTIFSIYRLPDEYDEDEPDLDAALQPGTEQIAAGYVVYGSSTMMVYTTGNGVNGFTLDTSIGEFLLSHPDLTTPKTGRIFSINAGYYHSFEDGLCDYLDWLQEYDENDPNRPAKTRYIGSFVSDFHRNLLKGGIYMYPATQSSPEGKLRLMYEANPMAWIAEQAGGRATDGHTRIMEKSPTKLHQRTPLFIGSEDMVRRAEAFLQGDPDRVAAGE</sequence>
<evidence type="ECO:0000313" key="17">
    <source>
        <dbReference type="Proteomes" id="UP000220102"/>
    </source>
</evidence>
<comment type="subcellular location">
    <subcellularLocation>
        <location evidence="12">Cytoplasm</location>
    </subcellularLocation>
</comment>
<dbReference type="InterPro" id="IPR028343">
    <property type="entry name" value="FBPtase"/>
</dbReference>
<evidence type="ECO:0000256" key="1">
    <source>
        <dbReference type="ARBA" id="ARBA00001273"/>
    </source>
</evidence>
<dbReference type="PIRSF" id="PIRSF500210">
    <property type="entry name" value="FBPtase"/>
    <property type="match status" value="1"/>
</dbReference>
<dbReference type="OrthoDB" id="9806756at2"/>
<comment type="catalytic activity">
    <reaction evidence="1 12">
        <text>beta-D-fructose 1,6-bisphosphate + H2O = beta-D-fructose 6-phosphate + phosphate</text>
        <dbReference type="Rhea" id="RHEA:11064"/>
        <dbReference type="ChEBI" id="CHEBI:15377"/>
        <dbReference type="ChEBI" id="CHEBI:32966"/>
        <dbReference type="ChEBI" id="CHEBI:43474"/>
        <dbReference type="ChEBI" id="CHEBI:57634"/>
        <dbReference type="EC" id="3.1.3.11"/>
    </reaction>
</comment>
<dbReference type="GO" id="GO:0005829">
    <property type="term" value="C:cytosol"/>
    <property type="evidence" value="ECO:0007669"/>
    <property type="project" value="TreeGrafter"/>
</dbReference>
<dbReference type="EC" id="3.1.3.11" evidence="3 12"/>
<comment type="pathway">
    <text evidence="9">Carbohydrate biosynthesis.</text>
</comment>
<dbReference type="PANTHER" id="PTHR11556">
    <property type="entry name" value="FRUCTOSE-1,6-BISPHOSPHATASE-RELATED"/>
    <property type="match status" value="1"/>
</dbReference>
<dbReference type="GO" id="GO:0000287">
    <property type="term" value="F:magnesium ion binding"/>
    <property type="evidence" value="ECO:0007669"/>
    <property type="project" value="UniProtKB-UniRule"/>
</dbReference>
<dbReference type="CDD" id="cd00354">
    <property type="entry name" value="FBPase"/>
    <property type="match status" value="1"/>
</dbReference>
<dbReference type="SUPFAM" id="SSF56655">
    <property type="entry name" value="Carbohydrate phosphatase"/>
    <property type="match status" value="1"/>
</dbReference>
<organism evidence="16 17">
    <name type="scientific">Longibacter salinarum</name>
    <dbReference type="NCBI Taxonomy" id="1850348"/>
    <lineage>
        <taxon>Bacteria</taxon>
        <taxon>Pseudomonadati</taxon>
        <taxon>Rhodothermota</taxon>
        <taxon>Rhodothermia</taxon>
        <taxon>Rhodothermales</taxon>
        <taxon>Salisaetaceae</taxon>
        <taxon>Longibacter</taxon>
    </lineage>
</organism>
<dbReference type="GO" id="GO:0006094">
    <property type="term" value="P:gluconeogenesis"/>
    <property type="evidence" value="ECO:0007669"/>
    <property type="project" value="UniProtKB-UniRule"/>
</dbReference>
<dbReference type="HAMAP" id="MF_01855">
    <property type="entry name" value="FBPase_class1"/>
    <property type="match status" value="1"/>
</dbReference>
<keyword evidence="4 12" id="KW-0963">Cytoplasm</keyword>
<dbReference type="NCBIfam" id="NF006778">
    <property type="entry name" value="PRK09293.1-1"/>
    <property type="match status" value="1"/>
</dbReference>
<evidence type="ECO:0000256" key="9">
    <source>
        <dbReference type="ARBA" id="ARBA00024331"/>
    </source>
</evidence>
<dbReference type="InterPro" id="IPR044015">
    <property type="entry name" value="FBPase_C_dom"/>
</dbReference>
<feature type="binding site" evidence="12">
    <location>
        <position position="229"/>
    </location>
    <ligand>
        <name>substrate</name>
    </ligand>
</feature>
<evidence type="ECO:0000256" key="8">
    <source>
        <dbReference type="ARBA" id="ARBA00023277"/>
    </source>
</evidence>
<keyword evidence="7 12" id="KW-0460">Magnesium</keyword>
<feature type="domain" description="Fructose-1-6-bisphosphatase class 1 C-terminal" evidence="15">
    <location>
        <begin position="220"/>
        <end position="350"/>
    </location>
</feature>
<dbReference type="Pfam" id="PF18913">
    <property type="entry name" value="FBPase_C"/>
    <property type="match status" value="1"/>
</dbReference>
<keyword evidence="8 12" id="KW-0119">Carbohydrate metabolism</keyword>
<keyword evidence="17" id="KW-1185">Reference proteome</keyword>